<evidence type="ECO:0000313" key="1">
    <source>
        <dbReference type="EMBL" id="BCJ95537.1"/>
    </source>
</evidence>
<organism evidence="1 2">
    <name type="scientific">Anaerocolumna cellulosilytica</name>
    <dbReference type="NCBI Taxonomy" id="433286"/>
    <lineage>
        <taxon>Bacteria</taxon>
        <taxon>Bacillati</taxon>
        <taxon>Bacillota</taxon>
        <taxon>Clostridia</taxon>
        <taxon>Lachnospirales</taxon>
        <taxon>Lachnospiraceae</taxon>
        <taxon>Anaerocolumna</taxon>
    </lineage>
</organism>
<accession>A0A6S6R618</accession>
<dbReference type="Proteomes" id="UP000515561">
    <property type="component" value="Chromosome"/>
</dbReference>
<dbReference type="KEGG" id="acel:acsn021_31060"/>
<dbReference type="AlphaFoldDB" id="A0A6S6R618"/>
<evidence type="ECO:0000313" key="2">
    <source>
        <dbReference type="Proteomes" id="UP000515561"/>
    </source>
</evidence>
<name>A0A6S6R618_9FIRM</name>
<reference evidence="1 2" key="1">
    <citation type="journal article" date="2016" name="Int. J. Syst. Evol. Microbiol.">
        <title>Descriptions of Anaerotaenia torta gen. nov., sp. nov. and Anaerocolumna cellulosilytica gen. nov., sp. nov. isolated from a methanogenic reactor of cattle waste.</title>
        <authorList>
            <person name="Uek A."/>
            <person name="Ohtaki Y."/>
            <person name="Kaku N."/>
            <person name="Ueki K."/>
        </authorList>
    </citation>
    <scope>NUCLEOTIDE SEQUENCE [LARGE SCALE GENOMIC DNA]</scope>
    <source>
        <strain evidence="1 2">SN021</strain>
    </source>
</reference>
<sequence length="52" mass="6214">MTADLFLEIKYKVIYKVIEAAIRYINYIQKGYSHDFTAVKICDNSCRKRDHK</sequence>
<protein>
    <submittedName>
        <fullName evidence="1">Uncharacterized protein</fullName>
    </submittedName>
</protein>
<keyword evidence="2" id="KW-1185">Reference proteome</keyword>
<proteinExistence type="predicted"/>
<gene>
    <name evidence="1" type="ORF">acsn021_31060</name>
</gene>
<dbReference type="EMBL" id="AP023367">
    <property type="protein sequence ID" value="BCJ95537.1"/>
    <property type="molecule type" value="Genomic_DNA"/>
</dbReference>